<dbReference type="AlphaFoldDB" id="A0A2H4S5C0"/>
<keyword evidence="1" id="KW-0539">Nucleus</keyword>
<reference evidence="3 4" key="1">
    <citation type="journal article" date="2017" name="BMC Genomics">
        <title>Chromosome level assembly and secondary metabolite potential of the parasitic fungus Cordyceps militaris.</title>
        <authorList>
            <person name="Kramer G.J."/>
            <person name="Nodwell J.R."/>
        </authorList>
    </citation>
    <scope>NUCLEOTIDE SEQUENCE [LARGE SCALE GENOMIC DNA]</scope>
    <source>
        <strain evidence="3 4">ATCC 34164</strain>
    </source>
</reference>
<feature type="compositionally biased region" description="Polar residues" evidence="2">
    <location>
        <begin position="190"/>
        <end position="200"/>
    </location>
</feature>
<accession>A0A2H4S5C0</accession>
<dbReference type="InterPro" id="IPR001138">
    <property type="entry name" value="Zn2Cys6_DnaBD"/>
</dbReference>
<dbReference type="PANTHER" id="PTHR38111">
    <property type="entry name" value="ZN(2)-C6 FUNGAL-TYPE DOMAIN-CONTAINING PROTEIN-RELATED"/>
    <property type="match status" value="1"/>
</dbReference>
<dbReference type="Proteomes" id="UP000323067">
    <property type="component" value="Chromosome iv"/>
</dbReference>
<evidence type="ECO:0000256" key="1">
    <source>
        <dbReference type="ARBA" id="ARBA00023242"/>
    </source>
</evidence>
<organism evidence="3 4">
    <name type="scientific">Cordyceps militaris</name>
    <name type="common">Caterpillar fungus</name>
    <name type="synonym">Clavaria militaris</name>
    <dbReference type="NCBI Taxonomy" id="73501"/>
    <lineage>
        <taxon>Eukaryota</taxon>
        <taxon>Fungi</taxon>
        <taxon>Dikarya</taxon>
        <taxon>Ascomycota</taxon>
        <taxon>Pezizomycotina</taxon>
        <taxon>Sordariomycetes</taxon>
        <taxon>Hypocreomycetidae</taxon>
        <taxon>Hypocreales</taxon>
        <taxon>Cordycipitaceae</taxon>
        <taxon>Cordyceps</taxon>
    </lineage>
</organism>
<evidence type="ECO:0000256" key="2">
    <source>
        <dbReference type="SAM" id="MobiDB-lite"/>
    </source>
</evidence>
<dbReference type="CDD" id="cd00067">
    <property type="entry name" value="GAL4"/>
    <property type="match status" value="1"/>
</dbReference>
<dbReference type="PANTHER" id="PTHR38111:SF11">
    <property type="entry name" value="TRANSCRIPTION FACTOR DOMAIN-CONTAINING PROTEIN-RELATED"/>
    <property type="match status" value="1"/>
</dbReference>
<dbReference type="InterPro" id="IPR053178">
    <property type="entry name" value="Osmoadaptation_assoc"/>
</dbReference>
<name>A0A2H4S5C0_CORMI</name>
<evidence type="ECO:0000313" key="4">
    <source>
        <dbReference type="Proteomes" id="UP000323067"/>
    </source>
</evidence>
<dbReference type="EMBL" id="CP023322">
    <property type="protein sequence ID" value="ATY58305.1"/>
    <property type="molecule type" value="Genomic_DNA"/>
</dbReference>
<sequence length="734" mass="82706">MTNKEDGDFKDANHASWYFNGKKGGRFCTCRECRSDGRAYKDSSAILVGLVGRNRGRKRRRDGGPGALHLAGDSRTPVLTKVRRCPTLAAEPLLFTIASLTSSPLRIYGILLPLPTNATPPEAPLRTVHLYALGGICTTSVHLVALVVNYLVGSCLPGTYQEAFLDSTALNASANSANLVGSAATPPRSEPSNLDPTRSKTPLDLTSREALVLPLTVHNHHRGTDPAPFINLLLVLSRIACDQALPQCARCARLRVPCTGTGQTRYKFKQQCNFALVKTARPKRSSQRTLSPPASPHNEITRLSSRFASALKIDDPQFDLKYFGPWFAEIPVRMGTCELLDIAAESFLDAHDDLRSGRKSTKWPSNYRKAITSLSNTFQDPRQTKSPYTLCSIFMIMVSQMWESKSAQGYMINMECICTALNSTIDEPWDDSFAQSLRQNLIIPVCNEAILNPNLSIDVRYLEIVKPSFGPYKPLDKERGQTIESLDLPCLMRFPYFIRQPEMHQNDMIREYMRMQTECPFIRRRVMEYYNLVEAQKKEPRLNLVRAYMLLSEQYNMMLSSTLIMNSFLLAMDPTNSKLQEDALYYSQEAIWITRNLAGQLAMGAGFMPAALFAAWVATDDSEVIADITSIRDRHDCYWTESHYVEQYTTMKERVREIRDRKLVELDTAGLQCMDMTDFIVSDGFEYGWALDVPLVDLECLQDGNPRGLVAFGTGCPWEQVELDYCNWDPNLLL</sequence>
<dbReference type="GO" id="GO:0008270">
    <property type="term" value="F:zinc ion binding"/>
    <property type="evidence" value="ECO:0007669"/>
    <property type="project" value="InterPro"/>
</dbReference>
<protein>
    <submittedName>
        <fullName evidence="3">Zn(II)2Cys6 transcription factor</fullName>
    </submittedName>
</protein>
<dbReference type="OrthoDB" id="4314040at2759"/>
<proteinExistence type="predicted"/>
<dbReference type="VEuPathDB" id="FungiDB:A9K55_002311"/>
<dbReference type="VEuPathDB" id="FungiDB:CCM_09472"/>
<evidence type="ECO:0000313" key="3">
    <source>
        <dbReference type="EMBL" id="ATY58305.1"/>
    </source>
</evidence>
<gene>
    <name evidence="3" type="ORF">A9K55_002311</name>
</gene>
<dbReference type="GO" id="GO:0000981">
    <property type="term" value="F:DNA-binding transcription factor activity, RNA polymerase II-specific"/>
    <property type="evidence" value="ECO:0007669"/>
    <property type="project" value="InterPro"/>
</dbReference>
<feature type="region of interest" description="Disordered" evidence="2">
    <location>
        <begin position="180"/>
        <end position="201"/>
    </location>
</feature>